<dbReference type="EMBL" id="CAJVPI010000890">
    <property type="protein sequence ID" value="CAG8580301.1"/>
    <property type="molecule type" value="Genomic_DNA"/>
</dbReference>
<dbReference type="InterPro" id="IPR001680">
    <property type="entry name" value="WD40_rpt"/>
</dbReference>
<keyword evidence="2" id="KW-0723">Serine/threonine-protein kinase</keyword>
<name>A0A9N9G2L1_9GLOM</name>
<dbReference type="Pfam" id="PF00400">
    <property type="entry name" value="WD40"/>
    <property type="match status" value="1"/>
</dbReference>
<dbReference type="PROSITE" id="PS00108">
    <property type="entry name" value="PROTEIN_KINASE_ST"/>
    <property type="match status" value="1"/>
</dbReference>
<dbReference type="Gene3D" id="1.25.10.10">
    <property type="entry name" value="Leucine-rich Repeat Variant"/>
    <property type="match status" value="2"/>
</dbReference>
<feature type="compositionally biased region" description="Low complexity" evidence="11">
    <location>
        <begin position="1575"/>
        <end position="1589"/>
    </location>
</feature>
<dbReference type="Gene3D" id="1.10.510.10">
    <property type="entry name" value="Transferase(Phosphotransferase) domain 1"/>
    <property type="match status" value="1"/>
</dbReference>
<dbReference type="InterPro" id="IPR015943">
    <property type="entry name" value="WD40/YVTN_repeat-like_dom_sf"/>
</dbReference>
<feature type="repeat" description="HEAT" evidence="9">
    <location>
        <begin position="508"/>
        <end position="537"/>
    </location>
</feature>
<feature type="region of interest" description="Disordered" evidence="11">
    <location>
        <begin position="982"/>
        <end position="1042"/>
    </location>
</feature>
<keyword evidence="4" id="KW-0808">Transferase</keyword>
<dbReference type="SMART" id="SM00220">
    <property type="entry name" value="S_TKc"/>
    <property type="match status" value="1"/>
</dbReference>
<proteinExistence type="predicted"/>
<gene>
    <name evidence="13" type="ORF">PBRASI_LOCUS6583</name>
</gene>
<keyword evidence="7" id="KW-0418">Kinase</keyword>
<dbReference type="GO" id="GO:0045324">
    <property type="term" value="P:late endosome to vacuole transport"/>
    <property type="evidence" value="ECO:0007669"/>
    <property type="project" value="InterPro"/>
</dbReference>
<dbReference type="PANTHER" id="PTHR17583:SF0">
    <property type="entry name" value="PHOSPHOINOSITIDE 3-KINASE REGULATORY SUBUNIT 4"/>
    <property type="match status" value="1"/>
</dbReference>
<evidence type="ECO:0000256" key="2">
    <source>
        <dbReference type="ARBA" id="ARBA00022527"/>
    </source>
</evidence>
<dbReference type="CDD" id="cd13980">
    <property type="entry name" value="STKc_Vps15"/>
    <property type="match status" value="1"/>
</dbReference>
<dbReference type="SUPFAM" id="SSF50978">
    <property type="entry name" value="WD40 repeat-like"/>
    <property type="match status" value="1"/>
</dbReference>
<dbReference type="SUPFAM" id="SSF48371">
    <property type="entry name" value="ARM repeat"/>
    <property type="match status" value="1"/>
</dbReference>
<accession>A0A9N9G2L1</accession>
<evidence type="ECO:0000313" key="14">
    <source>
        <dbReference type="Proteomes" id="UP000789739"/>
    </source>
</evidence>
<reference evidence="13" key="1">
    <citation type="submission" date="2021-06" db="EMBL/GenBank/DDBJ databases">
        <authorList>
            <person name="Kallberg Y."/>
            <person name="Tangrot J."/>
            <person name="Rosling A."/>
        </authorList>
    </citation>
    <scope>NUCLEOTIDE SEQUENCE</scope>
    <source>
        <strain evidence="13">BR232B</strain>
    </source>
</reference>
<dbReference type="SMART" id="SM00320">
    <property type="entry name" value="WD40"/>
    <property type="match status" value="5"/>
</dbReference>
<evidence type="ECO:0000313" key="13">
    <source>
        <dbReference type="EMBL" id="CAG8580301.1"/>
    </source>
</evidence>
<dbReference type="PROSITE" id="PS50082">
    <property type="entry name" value="WD_REPEATS_2"/>
    <property type="match status" value="2"/>
</dbReference>
<dbReference type="InterPro" id="IPR011989">
    <property type="entry name" value="ARM-like"/>
</dbReference>
<dbReference type="InterPro" id="IPR019775">
    <property type="entry name" value="WD40_repeat_CS"/>
</dbReference>
<dbReference type="InterPro" id="IPR021133">
    <property type="entry name" value="HEAT_type_2"/>
</dbReference>
<evidence type="ECO:0000256" key="10">
    <source>
        <dbReference type="PROSITE-ProRule" id="PRU00221"/>
    </source>
</evidence>
<feature type="region of interest" description="Disordered" evidence="11">
    <location>
        <begin position="1559"/>
        <end position="1589"/>
    </location>
</feature>
<evidence type="ECO:0000256" key="6">
    <source>
        <dbReference type="ARBA" id="ARBA00022741"/>
    </source>
</evidence>
<dbReference type="Proteomes" id="UP000789739">
    <property type="component" value="Unassembled WGS sequence"/>
</dbReference>
<dbReference type="GO" id="GO:0005524">
    <property type="term" value="F:ATP binding"/>
    <property type="evidence" value="ECO:0007669"/>
    <property type="project" value="UniProtKB-KW"/>
</dbReference>
<feature type="repeat" description="WD" evidence="10">
    <location>
        <begin position="1503"/>
        <end position="1527"/>
    </location>
</feature>
<keyword evidence="8" id="KW-0067">ATP-binding</keyword>
<keyword evidence="6" id="KW-0547">Nucleotide-binding</keyword>
<feature type="compositionally biased region" description="Polar residues" evidence="11">
    <location>
        <begin position="982"/>
        <end position="1002"/>
    </location>
</feature>
<keyword evidence="14" id="KW-1185">Reference proteome</keyword>
<dbReference type="PROSITE" id="PS50011">
    <property type="entry name" value="PROTEIN_KINASE_DOM"/>
    <property type="match status" value="1"/>
</dbReference>
<dbReference type="GO" id="GO:0034271">
    <property type="term" value="C:phosphatidylinositol 3-kinase complex, class III, type I"/>
    <property type="evidence" value="ECO:0007669"/>
    <property type="project" value="TreeGrafter"/>
</dbReference>
<feature type="domain" description="Protein kinase" evidence="12">
    <location>
        <begin position="27"/>
        <end position="333"/>
    </location>
</feature>
<evidence type="ECO:0000256" key="1">
    <source>
        <dbReference type="ARBA" id="ARBA00012513"/>
    </source>
</evidence>
<dbReference type="InterPro" id="IPR055231">
    <property type="entry name" value="2AA_helical"/>
</dbReference>
<dbReference type="GO" id="GO:0071561">
    <property type="term" value="C:nucleus-vacuole junction"/>
    <property type="evidence" value="ECO:0007669"/>
    <property type="project" value="TreeGrafter"/>
</dbReference>
<evidence type="ECO:0000256" key="8">
    <source>
        <dbReference type="ARBA" id="ARBA00022840"/>
    </source>
</evidence>
<dbReference type="Pfam" id="PF22956">
    <property type="entry name" value="VPS15-like_hel"/>
    <property type="match status" value="2"/>
</dbReference>
<dbReference type="EC" id="2.7.11.1" evidence="1"/>
<evidence type="ECO:0000256" key="9">
    <source>
        <dbReference type="PROSITE-ProRule" id="PRU00103"/>
    </source>
</evidence>
<dbReference type="GO" id="GO:0005770">
    <property type="term" value="C:late endosome"/>
    <property type="evidence" value="ECO:0007669"/>
    <property type="project" value="TreeGrafter"/>
</dbReference>
<feature type="compositionally biased region" description="Polar residues" evidence="11">
    <location>
        <begin position="1028"/>
        <end position="1042"/>
    </location>
</feature>
<dbReference type="OrthoDB" id="242910at2759"/>
<organism evidence="13 14">
    <name type="scientific">Paraglomus brasilianum</name>
    <dbReference type="NCBI Taxonomy" id="144538"/>
    <lineage>
        <taxon>Eukaryota</taxon>
        <taxon>Fungi</taxon>
        <taxon>Fungi incertae sedis</taxon>
        <taxon>Mucoromycota</taxon>
        <taxon>Glomeromycotina</taxon>
        <taxon>Glomeromycetes</taxon>
        <taxon>Paraglomerales</taxon>
        <taxon>Paraglomeraceae</taxon>
        <taxon>Paraglomus</taxon>
    </lineage>
</organism>
<keyword evidence="3 10" id="KW-0853">WD repeat</keyword>
<dbReference type="PANTHER" id="PTHR17583">
    <property type="entry name" value="PHOSPHOINOSITIDE 3-KINASE REGULATORY SUBUNIT 4"/>
    <property type="match status" value="1"/>
</dbReference>
<dbReference type="GO" id="GO:0004674">
    <property type="term" value="F:protein serine/threonine kinase activity"/>
    <property type="evidence" value="ECO:0007669"/>
    <property type="project" value="UniProtKB-KW"/>
</dbReference>
<protein>
    <recommendedName>
        <fullName evidence="1">non-specific serine/threonine protein kinase</fullName>
        <ecNumber evidence="1">2.7.11.1</ecNumber>
    </recommendedName>
</protein>
<dbReference type="FunFam" id="1.10.510.10:FF:000497">
    <property type="entry name" value="Phosphoinositide 3-kinase regulatory subunit"/>
    <property type="match status" value="1"/>
</dbReference>
<dbReference type="Pfam" id="PF00069">
    <property type="entry name" value="Pkinase"/>
    <property type="match status" value="1"/>
</dbReference>
<comment type="caution">
    <text evidence="13">The sequence shown here is derived from an EMBL/GenBank/DDBJ whole genome shotgun (WGS) entry which is preliminary data.</text>
</comment>
<evidence type="ECO:0000256" key="7">
    <source>
        <dbReference type="ARBA" id="ARBA00022777"/>
    </source>
</evidence>
<evidence type="ECO:0000256" key="3">
    <source>
        <dbReference type="ARBA" id="ARBA00022574"/>
    </source>
</evidence>
<dbReference type="PROSITE" id="PS00678">
    <property type="entry name" value="WD_REPEATS_1"/>
    <property type="match status" value="1"/>
</dbReference>
<dbReference type="InterPro" id="IPR008271">
    <property type="entry name" value="Ser/Thr_kinase_AS"/>
</dbReference>
<sequence>MGNNISSTTASIATAGITSYVSELGNIQYGESLSSARFMKTIRGRHKDGAVVVKIFIKPEPEISLANIVRALEEEREALLEVPNAFPYQRIIETEKAGYLIRQYFFSSLYDRIRNVHLIQATVMIFVCSTRPFLNLTEKKWITYQLLCGVHDAHMHGIYHGDIKTENVLVTSWNWVYLADFSASIKPTYLPEDNPADFSFFFDNSSRRTCYLAPERFYKPGIGIDKIKCEPEVGGKEGSITSAMDIFSLGCVIAELFLEGTPIFSLSQLFKYRTGEYDPGVYLDKIEDPDIRAMVKHMINIDPTKRFTAEQYLQEWRGTAFPIYFSTFLHQYVASVTDHHNRSHDMGVALPTNTPHTRESAEAQSTIINTDADDKIERIYNEFDKIAFFLGFFDGNGAEEDDGSMEEDIKGRNGKVGERSKKLAPESSVLLNNANTLSVHLNIPNYDTSLVSSRKKSKEKADDGALIFLSLICAKIRNTAYPSSRLHALDMLLAIGQHLEDEFKLDRLLPYLIALLGDEVGLVRANTLKTLTNLASIPVIGNARICILFVSSNQKLTIYPFDFCQPLTRFVITSPDSQLLMVEKITPHNATIFPEYILPNVVKFASDPEVIVRVTYAQCIASIAESALRFLEMTQAFKSDGSLAISSRTTDYGAFEGTYESNLHDLQSVIQEQVTILLIDPESAVKRALLANITSLCIFFGRQKANDVLLSHMITYLNDRDWMLRCTFFESIIGVGTFVGGRSLEEYILPLMIQALTDAEEFVVEKVLNSLTSLAELGLFQKMKLWELVGIISSLLCHPSIWIRYGAIAFISSAAKLLPTTDVWCIVYPIIRPFLQADIAEVTELRLLENVKEPLSRAVFGAALTWASKANKSLFWKQSKERKVSKSNLSNSGGIPAIAMLARRTSTLAINTEQIAKSEDARPKAQNEDIVNIEQDGSVKLKNIGITIHNVFLRPANLDNTTNGATDRTIPASPYRIQSAANSKTSLTEPTAQYKPVSSSYNPRGGSDVTAANFNSRTRRISMGQVEGKSNTSARDSHKNNSSALMTAPMLSTVPPSPPESNKNGTAAIEINISRNSSTSSLAKHRSLVGKAAESPKAAPATSTSMTTAEGTMEIPVIKKVEHEANTVNNANIGGVDVLPRRNLGTLVSSTYEGKDRNVKNLLDSRYLKTFPNPMPEFGPRITKSPTNRQGRTNISKTITDFRPEGTLIAHLTEHKAAVNKICVSPDHKFFASCSDDGTVRIWDCARLEKNVTNRSRATYVLGGKVKCMTFIDSTHSIACASDNGNVHVFRVEYTPGNNSAKYGKLQTVREKYLKDEYAISMEHYNIGTESILMYATTKGTIYGLDLRSMQLSWSVENPRSHGIITAMVTDRAHNWLLVGTSRGILTLWDLRFRIPLRSWVHPTKSRISRLLLCVHSKEPRVIIAAGKHEVSLWDIEKVECRQMFAVRSGDEKMGGVSLDTFKPVDPPGPGDILMSAFTAQEGSYAVDNSIRAVIYMPEAGCSYMLTAGSDRKIRFWDIAATENSYIVTGQDADEAKPTYSTKPVNGLIVHYESYPHHSRSIGSSANSAAGRDGGSSNNRRSSSKSSANARNSIIILQQQSLLRNHLDCIADIAITEIPYPMLISGDREGIIKVFA</sequence>
<dbReference type="PROSITE" id="PS50294">
    <property type="entry name" value="WD_REPEATS_REGION"/>
    <property type="match status" value="1"/>
</dbReference>
<dbReference type="InterPro" id="IPR011009">
    <property type="entry name" value="Kinase-like_dom_sf"/>
</dbReference>
<evidence type="ECO:0000256" key="11">
    <source>
        <dbReference type="SAM" id="MobiDB-lite"/>
    </source>
</evidence>
<dbReference type="Gene3D" id="2.130.10.10">
    <property type="entry name" value="YVTN repeat-like/Quinoprotein amine dehydrogenase"/>
    <property type="match status" value="2"/>
</dbReference>
<feature type="repeat" description="WD" evidence="10">
    <location>
        <begin position="1212"/>
        <end position="1244"/>
    </location>
</feature>
<evidence type="ECO:0000259" key="12">
    <source>
        <dbReference type="PROSITE" id="PS50011"/>
    </source>
</evidence>
<evidence type="ECO:0000256" key="4">
    <source>
        <dbReference type="ARBA" id="ARBA00022679"/>
    </source>
</evidence>
<dbReference type="InterPro" id="IPR036322">
    <property type="entry name" value="WD40_repeat_dom_sf"/>
</dbReference>
<dbReference type="InterPro" id="IPR000719">
    <property type="entry name" value="Prot_kinase_dom"/>
</dbReference>
<dbReference type="SUPFAM" id="SSF56112">
    <property type="entry name" value="Protein kinase-like (PK-like)"/>
    <property type="match status" value="1"/>
</dbReference>
<dbReference type="GO" id="GO:0016236">
    <property type="term" value="P:macroautophagy"/>
    <property type="evidence" value="ECO:0007669"/>
    <property type="project" value="InterPro"/>
</dbReference>
<evidence type="ECO:0000256" key="5">
    <source>
        <dbReference type="ARBA" id="ARBA00022737"/>
    </source>
</evidence>
<dbReference type="PROSITE" id="PS50077">
    <property type="entry name" value="HEAT_REPEAT"/>
    <property type="match status" value="1"/>
</dbReference>
<dbReference type="GO" id="GO:0006623">
    <property type="term" value="P:protein targeting to vacuole"/>
    <property type="evidence" value="ECO:0007669"/>
    <property type="project" value="TreeGrafter"/>
</dbReference>
<keyword evidence="5" id="KW-0677">Repeat</keyword>
<dbReference type="GO" id="GO:0034272">
    <property type="term" value="C:phosphatidylinositol 3-kinase complex, class III, type II"/>
    <property type="evidence" value="ECO:0007669"/>
    <property type="project" value="TreeGrafter"/>
</dbReference>
<dbReference type="InterPro" id="IPR045162">
    <property type="entry name" value="Vps15-like"/>
</dbReference>
<dbReference type="InterPro" id="IPR016024">
    <property type="entry name" value="ARM-type_fold"/>
</dbReference>